<evidence type="ECO:0000256" key="4">
    <source>
        <dbReference type="ARBA" id="ARBA00023212"/>
    </source>
</evidence>
<evidence type="ECO:0000313" key="6">
    <source>
        <dbReference type="EMBL" id="CAF0768518.1"/>
    </source>
</evidence>
<dbReference type="Pfam" id="PF00595">
    <property type="entry name" value="PDZ"/>
    <property type="match status" value="1"/>
</dbReference>
<dbReference type="OrthoDB" id="9975356at2759"/>
<dbReference type="PANTHER" id="PTHR10554:SF1">
    <property type="entry name" value="FI16515P1"/>
    <property type="match status" value="1"/>
</dbReference>
<dbReference type="Gene3D" id="2.30.29.30">
    <property type="entry name" value="Pleckstrin-homology domain (PH domain)/Phosphotyrosine-binding domain (PTB)"/>
    <property type="match status" value="1"/>
</dbReference>
<dbReference type="SMART" id="SM00228">
    <property type="entry name" value="PDZ"/>
    <property type="match status" value="1"/>
</dbReference>
<evidence type="ECO:0000313" key="10">
    <source>
        <dbReference type="Proteomes" id="UP000663829"/>
    </source>
</evidence>
<dbReference type="InterPro" id="IPR015482">
    <property type="entry name" value="Syntrophin"/>
</dbReference>
<dbReference type="PROSITE" id="PS50106">
    <property type="entry name" value="PDZ"/>
    <property type="match status" value="1"/>
</dbReference>
<evidence type="ECO:0000259" key="5">
    <source>
        <dbReference type="PROSITE" id="PS50106"/>
    </source>
</evidence>
<dbReference type="Proteomes" id="UP000682733">
    <property type="component" value="Unassembled WGS sequence"/>
</dbReference>
<comment type="subcellular location">
    <subcellularLocation>
        <location evidence="1">Cytoplasm</location>
        <location evidence="1">Cytoskeleton</location>
    </subcellularLocation>
</comment>
<evidence type="ECO:0000313" key="9">
    <source>
        <dbReference type="EMBL" id="CAF3665363.1"/>
    </source>
</evidence>
<dbReference type="GO" id="GO:0005198">
    <property type="term" value="F:structural molecule activity"/>
    <property type="evidence" value="ECO:0007669"/>
    <property type="project" value="InterPro"/>
</dbReference>
<dbReference type="Proteomes" id="UP000663829">
    <property type="component" value="Unassembled WGS sequence"/>
</dbReference>
<dbReference type="EMBL" id="CAJNOQ010000179">
    <property type="protein sequence ID" value="CAF0768518.1"/>
    <property type="molecule type" value="Genomic_DNA"/>
</dbReference>
<keyword evidence="4" id="KW-0206">Cytoskeleton</keyword>
<accession>A0A813QJC7</accession>
<dbReference type="GO" id="GO:0016010">
    <property type="term" value="C:dystrophin-associated glycoprotein complex"/>
    <property type="evidence" value="ECO:0007669"/>
    <property type="project" value="TreeGrafter"/>
</dbReference>
<dbReference type="Proteomes" id="UP000677228">
    <property type="component" value="Unassembled WGS sequence"/>
</dbReference>
<dbReference type="InterPro" id="IPR055108">
    <property type="entry name" value="Syntrophin_4th"/>
</dbReference>
<dbReference type="GO" id="GO:0031594">
    <property type="term" value="C:neuromuscular junction"/>
    <property type="evidence" value="ECO:0007669"/>
    <property type="project" value="TreeGrafter"/>
</dbReference>
<proteinExistence type="inferred from homology"/>
<dbReference type="SUPFAM" id="SSF50729">
    <property type="entry name" value="PH domain-like"/>
    <property type="match status" value="1"/>
</dbReference>
<reference evidence="6" key="1">
    <citation type="submission" date="2021-02" db="EMBL/GenBank/DDBJ databases">
        <authorList>
            <person name="Nowell W R."/>
        </authorList>
    </citation>
    <scope>NUCLEOTIDE SEQUENCE</scope>
</reference>
<organism evidence="6 10">
    <name type="scientific">Didymodactylos carnosus</name>
    <dbReference type="NCBI Taxonomy" id="1234261"/>
    <lineage>
        <taxon>Eukaryota</taxon>
        <taxon>Metazoa</taxon>
        <taxon>Spiralia</taxon>
        <taxon>Gnathifera</taxon>
        <taxon>Rotifera</taxon>
        <taxon>Eurotatoria</taxon>
        <taxon>Bdelloidea</taxon>
        <taxon>Philodinida</taxon>
        <taxon>Philodinidae</taxon>
        <taxon>Didymodactylos</taxon>
    </lineage>
</organism>
<evidence type="ECO:0000313" key="7">
    <source>
        <dbReference type="EMBL" id="CAF0881756.1"/>
    </source>
</evidence>
<dbReference type="EMBL" id="CAJNOK010002954">
    <property type="protein sequence ID" value="CAF0881756.1"/>
    <property type="molecule type" value="Genomic_DNA"/>
</dbReference>
<dbReference type="InterPro" id="IPR001478">
    <property type="entry name" value="PDZ"/>
</dbReference>
<feature type="domain" description="PDZ" evidence="5">
    <location>
        <begin position="84"/>
        <end position="183"/>
    </location>
</feature>
<keyword evidence="10" id="KW-1185">Reference proteome</keyword>
<dbReference type="PANTHER" id="PTHR10554">
    <property type="entry name" value="SYNTROPHIN"/>
    <property type="match status" value="1"/>
</dbReference>
<dbReference type="GO" id="GO:0005856">
    <property type="term" value="C:cytoskeleton"/>
    <property type="evidence" value="ECO:0007669"/>
    <property type="project" value="UniProtKB-SubCell"/>
</dbReference>
<evidence type="ECO:0000313" key="8">
    <source>
        <dbReference type="EMBL" id="CAF3550341.1"/>
    </source>
</evidence>
<name>A0A813QJC7_9BILA</name>
<dbReference type="EMBL" id="CAJOBA010002955">
    <property type="protein sequence ID" value="CAF3665363.1"/>
    <property type="molecule type" value="Genomic_DNA"/>
</dbReference>
<dbReference type="AlphaFoldDB" id="A0A813QJC7"/>
<gene>
    <name evidence="6" type="ORF">GPM918_LOCUS1791</name>
    <name evidence="7" type="ORF">OVA965_LOCUS8656</name>
    <name evidence="8" type="ORF">SRO942_LOCUS1791</name>
    <name evidence="9" type="ORF">TMI583_LOCUS8652</name>
</gene>
<comment type="similarity">
    <text evidence="2">Belongs to the syntrophin family.</text>
</comment>
<dbReference type="InterPro" id="IPR011993">
    <property type="entry name" value="PH-like_dom_sf"/>
</dbReference>
<dbReference type="Gene3D" id="2.30.42.10">
    <property type="match status" value="1"/>
</dbReference>
<dbReference type="InterPro" id="IPR036034">
    <property type="entry name" value="PDZ_sf"/>
</dbReference>
<dbReference type="SUPFAM" id="SSF50156">
    <property type="entry name" value="PDZ domain-like"/>
    <property type="match status" value="1"/>
</dbReference>
<evidence type="ECO:0000256" key="2">
    <source>
        <dbReference type="ARBA" id="ARBA00010798"/>
    </source>
</evidence>
<dbReference type="GO" id="GO:0042383">
    <property type="term" value="C:sarcolemma"/>
    <property type="evidence" value="ECO:0007669"/>
    <property type="project" value="TreeGrafter"/>
</dbReference>
<dbReference type="Pfam" id="PF23012">
    <property type="entry name" value="Syntrophin_4th"/>
    <property type="match status" value="1"/>
</dbReference>
<evidence type="ECO:0000256" key="3">
    <source>
        <dbReference type="ARBA" id="ARBA00022490"/>
    </source>
</evidence>
<protein>
    <recommendedName>
        <fullName evidence="5">PDZ domain-containing protein</fullName>
    </recommendedName>
</protein>
<sequence length="603" mass="70075">MFDRNSAQSSLDILYEDRVTLNDGRSNPETVLLQLTSETLVIRRDKLKNDRNSVDFSLEQQSNSLDNRLQKSTNDEEMISDERLIKLHRQPNETLGFSIKGGIDTGMCLESIKIFFILENISYSGLPILISRITKHQLVNMIKVGDAILNINGIDLSLMSHDEALHCLRTSGNEVLLNVKYMKLMAPFLSHQISTNNDMKHHQFSCISSKQYNQGQPNNDEQELLHQLLHCEHSNDVDKTKIENYNHEDDNPVDLISKLNISDSNTNFNTSLIRKSKKQSRRKRMKNYLPVHIPPTNSLTSSQTRSTSSSCSSTVISEFPLFYASITQYICGTDKLRSNSFQLSTLDGSQLGIIICDTILKQQTWIKQINIVIKNLIRLTVDELNQTFLPSDQIHYETWLYERFTIRNNLPEWKTKFFALKGNDVYLFDRPPLTSYDFICCNKIYCIYETLFQIVKTDYLLDDRPYCFTLENNDEYKHYFCLETKQELIEFETNWQRSTYMAVYNVKMKSFGCTYMGKICRLIIDIHQGFSLINNETNLLLWNYKFSQLKSSTDNARTKLYFDFQSDNEKLIKIEIECQHLKTLIYVINSFLTAKLIAVDNCG</sequence>
<comment type="caution">
    <text evidence="6">The sequence shown here is derived from an EMBL/GenBank/DDBJ whole genome shotgun (WGS) entry which is preliminary data.</text>
</comment>
<dbReference type="Proteomes" id="UP000681722">
    <property type="component" value="Unassembled WGS sequence"/>
</dbReference>
<dbReference type="EMBL" id="CAJOBC010000179">
    <property type="protein sequence ID" value="CAF3550341.1"/>
    <property type="molecule type" value="Genomic_DNA"/>
</dbReference>
<evidence type="ECO:0000256" key="1">
    <source>
        <dbReference type="ARBA" id="ARBA00004245"/>
    </source>
</evidence>
<keyword evidence="3" id="KW-0963">Cytoplasm</keyword>